<dbReference type="EMBL" id="CANTFL010000641">
    <property type="protein sequence ID" value="CAI5726192.1"/>
    <property type="molecule type" value="Genomic_DNA"/>
</dbReference>
<feature type="region of interest" description="Disordered" evidence="1">
    <location>
        <begin position="311"/>
        <end position="339"/>
    </location>
</feature>
<dbReference type="Proteomes" id="UP001162031">
    <property type="component" value="Unassembled WGS sequence"/>
</dbReference>
<name>A0AAV0TRA5_HYABA</name>
<feature type="compositionally biased region" description="Low complexity" evidence="1">
    <location>
        <begin position="313"/>
        <end position="339"/>
    </location>
</feature>
<dbReference type="SUPFAM" id="SSF55781">
    <property type="entry name" value="GAF domain-like"/>
    <property type="match status" value="1"/>
</dbReference>
<feature type="compositionally biased region" description="Low complexity" evidence="1">
    <location>
        <begin position="120"/>
        <end position="134"/>
    </location>
</feature>
<keyword evidence="3" id="KW-1185">Reference proteome</keyword>
<accession>A0AAV0TRA5</accession>
<evidence type="ECO:0008006" key="4">
    <source>
        <dbReference type="Google" id="ProtNLM"/>
    </source>
</evidence>
<feature type="region of interest" description="Disordered" evidence="1">
    <location>
        <begin position="110"/>
        <end position="134"/>
    </location>
</feature>
<protein>
    <recommendedName>
        <fullName evidence="4">FYVE-type domain-containing protein</fullName>
    </recommendedName>
</protein>
<feature type="region of interest" description="Disordered" evidence="1">
    <location>
        <begin position="1"/>
        <end position="45"/>
    </location>
</feature>
<dbReference type="PANTHER" id="PTHR43102">
    <property type="entry name" value="SLR1143 PROTEIN"/>
    <property type="match status" value="1"/>
</dbReference>
<evidence type="ECO:0000313" key="2">
    <source>
        <dbReference type="EMBL" id="CAI5726192.1"/>
    </source>
</evidence>
<organism evidence="2 3">
    <name type="scientific">Hyaloperonospora brassicae</name>
    <name type="common">Brassica downy mildew</name>
    <name type="synonym">Peronospora brassicae</name>
    <dbReference type="NCBI Taxonomy" id="162125"/>
    <lineage>
        <taxon>Eukaryota</taxon>
        <taxon>Sar</taxon>
        <taxon>Stramenopiles</taxon>
        <taxon>Oomycota</taxon>
        <taxon>Peronosporomycetes</taxon>
        <taxon>Peronosporales</taxon>
        <taxon>Peronosporaceae</taxon>
        <taxon>Hyaloperonospora</taxon>
    </lineage>
</organism>
<dbReference type="CDD" id="cd00065">
    <property type="entry name" value="FYVE_like_SF"/>
    <property type="match status" value="1"/>
</dbReference>
<sequence length="751" mass="82013">MPFFSGRARPISRTASNGSHTATATATAPLSPQQQQQHPQQHPQRQYPLRNVCLSDNELLSRLHQCDAALALQTALADPLSSWDASHRTSCISLSATARRETFELSTRLKNDTKAQHLHTTPSPSSSPSSSTTSSSTSGVFEVLAVGCIACSAHELVGVLRPTSEPEFNTAMKAVYGRRFIYGSLVHDLERPTAHPPNVNGTHHVTVKTACFARPHVLLTRNEQWCFLDSFQPTTFAPVASEADLSKGFSILRLSLSPQDVATGKAVEGRVSHIANLSTLVVVDTVPAVSKDVSDGTSTKLRVVFYASTRTPSHASSSSSSSSSSSASAHHQSQHLSSASEKATRARAVAFAHGIARLPAVVRRRRLGVQVFASEALVNAVPDTSLHSNTRCVACTKGLRLSAIVRRARRCHLCAYSVCRTCWSREPIETSSGHVVMLGVCTRCLEWVDRCDYSNVRDGSRGVLRIVDDSEFEGPPAAPSRPLLGHSFENDLAAEATKEAAVTVIKMLLGRHKAEDGPVALTRGANEGPVQDEKREYMSAVEAYFRRRTTDAPRAEDCVLANAVERSYAVHPADAQVGSPPAPIPANEVARLEWITRVRLMDYNEPLPELDIICSFLRREMGFFCVMVTIVGATHQLVLSCTMAELVHALLPREHTFCQHLMMGTAPFIVRHPEADIRFYNLNPVKFQGAKYYCGIPVVGPDGLVVGSICCVHTSTMDITRMQYDTLVRFGEIASRIIRTKAEAMQQTSWE</sequence>
<evidence type="ECO:0000256" key="1">
    <source>
        <dbReference type="SAM" id="MobiDB-lite"/>
    </source>
</evidence>
<comment type="caution">
    <text evidence="2">The sequence shown here is derived from an EMBL/GenBank/DDBJ whole genome shotgun (WGS) entry which is preliminary data.</text>
</comment>
<reference evidence="2" key="1">
    <citation type="submission" date="2022-12" db="EMBL/GenBank/DDBJ databases">
        <authorList>
            <person name="Webb A."/>
        </authorList>
    </citation>
    <scope>NUCLEOTIDE SEQUENCE</scope>
    <source>
        <strain evidence="2">Hp1</strain>
    </source>
</reference>
<dbReference type="AlphaFoldDB" id="A0AAV0TRA5"/>
<gene>
    <name evidence="2" type="ORF">HBR001_LOCUS3781</name>
</gene>
<evidence type="ECO:0000313" key="3">
    <source>
        <dbReference type="Proteomes" id="UP001162031"/>
    </source>
</evidence>
<proteinExistence type="predicted"/>
<feature type="compositionally biased region" description="Low complexity" evidence="1">
    <location>
        <begin position="20"/>
        <end position="45"/>
    </location>
</feature>
<dbReference type="PANTHER" id="PTHR43102:SF2">
    <property type="entry name" value="GAF DOMAIN-CONTAINING PROTEIN"/>
    <property type="match status" value="1"/>
</dbReference>